<sequence length="169" mass="20073">MIKYSLDDIKKIVVELALKIDAPPNLLPSYGQQTWDAHPYIEVDNLGFMFYIISERGQEYQRKITEKIDDLLYWIFANVTFSMASDFELKNRIEDRDCRRIMFDKQEELLGLLSDNWRQKENAEHKSILKNHPFDDFAGIRATYFGQLRQQGLSETEISKLAYEKYPEY</sequence>
<dbReference type="EMBL" id="LVJE01000010">
    <property type="protein sequence ID" value="OAB29202.1"/>
    <property type="molecule type" value="Genomic_DNA"/>
</dbReference>
<dbReference type="OrthoDB" id="5197199at2"/>
<comment type="caution">
    <text evidence="2">The sequence shown here is derived from an EMBL/GenBank/DDBJ whole genome shotgun (WGS) entry which is preliminary data.</text>
</comment>
<protein>
    <recommendedName>
        <fullName evidence="1">Immunity protein 63 domain-containing protein</fullName>
    </recommendedName>
</protein>
<feature type="domain" description="Immunity protein 63" evidence="1">
    <location>
        <begin position="51"/>
        <end position="124"/>
    </location>
</feature>
<dbReference type="AlphaFoldDB" id="A0A167YB38"/>
<dbReference type="Proteomes" id="UP000077164">
    <property type="component" value="Unassembled WGS sequence"/>
</dbReference>
<dbReference type="Pfam" id="PF15599">
    <property type="entry name" value="Imm63"/>
    <property type="match status" value="1"/>
</dbReference>
<dbReference type="InterPro" id="IPR028952">
    <property type="entry name" value="Imm63"/>
</dbReference>
<accession>A0A167YB38</accession>
<gene>
    <name evidence="2" type="ORF">FBFR_07120</name>
</gene>
<dbReference type="RefSeq" id="WP_066078838.1">
    <property type="nucleotide sequence ID" value="NZ_FRDK01000002.1"/>
</dbReference>
<evidence type="ECO:0000259" key="1">
    <source>
        <dbReference type="Pfam" id="PF15599"/>
    </source>
</evidence>
<evidence type="ECO:0000313" key="3">
    <source>
        <dbReference type="Proteomes" id="UP000077164"/>
    </source>
</evidence>
<proteinExistence type="predicted"/>
<evidence type="ECO:0000313" key="2">
    <source>
        <dbReference type="EMBL" id="OAB29202.1"/>
    </source>
</evidence>
<name>A0A167YB38_9FLAO</name>
<reference evidence="2 3" key="1">
    <citation type="submission" date="2016-03" db="EMBL/GenBank/DDBJ databases">
        <title>Draft genome sequence of Flavobacterium fryxellicola DSM 16209.</title>
        <authorList>
            <person name="Shin S.-K."/>
            <person name="Yi H."/>
        </authorList>
    </citation>
    <scope>NUCLEOTIDE SEQUENCE [LARGE SCALE GENOMIC DNA]</scope>
    <source>
        <strain evidence="2 3">DSM 16209</strain>
    </source>
</reference>
<keyword evidence="3" id="KW-1185">Reference proteome</keyword>
<organism evidence="2 3">
    <name type="scientific">Flavobacterium fryxellicola</name>
    <dbReference type="NCBI Taxonomy" id="249352"/>
    <lineage>
        <taxon>Bacteria</taxon>
        <taxon>Pseudomonadati</taxon>
        <taxon>Bacteroidota</taxon>
        <taxon>Flavobacteriia</taxon>
        <taxon>Flavobacteriales</taxon>
        <taxon>Flavobacteriaceae</taxon>
        <taxon>Flavobacterium</taxon>
    </lineage>
</organism>